<sequence>MKRSGSSTNALLDKVSSQLKGERVKKVDDEDEALNAYIKSLSQKTAQQRGKSVDFEEMGDISISSELDTHDTSSSMKRRALTTSGSKFLKKKITGDTASQPMSKFLRKPQVSSASPVPTVSDQIRGHIDQKSVKKPGQRSVQKSGQMSVQGQRSAALEKASVLAKKITQRSNENRKVFTLETDSDSMETPRQITESDSFKIGKNSGKFLKKKPQSAEPVVISNRPSSPKPQQQAQKTKGSSFKLKSSTKYSTDVVLSSGEESLQEFIFADGSDDSGRMVVKGGTIRNILSSKTRQEFRKRSQSPHRSMSPDSKPPTPSRTPRRSPSPKVGRRSPSPGLRRSRSLSEDTVASDIIEEVNESDPHSASSEDVFRVNLMDADTLEPVIIAKPNISERKSRNVSKKKVVNKIKKEEKKKKKDKKNDDIFSALGLHTVEELLGDIQDLDEPRSEVSEIKTQSESEEIKTERSDQMLGGQKLKDSRSEMIVSEIKTRSSTPKYSSYSEDFDSSISERIGESEKKPKMKSFSEIKTQYSDEEDETEDISERLSSDSESLMTESRATPTSDRTITDSYTYSDTPAPRRDRVKTHTVEVQTSEPGLQYQWDSKYSGFAVPGFLTGLGMVDPTPIATHVVSPDALEAMTAYSPAMLALHDMLKQQLDLTKQFIHSQKYLYKSFTDSMETTHKYTTLEDTRQYIKKHRPKTLTFKQAMKMVKSEMRQ</sequence>
<feature type="region of interest" description="Disordered" evidence="1">
    <location>
        <begin position="284"/>
        <end position="369"/>
    </location>
</feature>
<evidence type="ECO:0000256" key="1">
    <source>
        <dbReference type="SAM" id="MobiDB-lite"/>
    </source>
</evidence>
<feature type="compositionally biased region" description="Polar residues" evidence="1">
    <location>
        <begin position="187"/>
        <end position="196"/>
    </location>
</feature>
<dbReference type="OrthoDB" id="2151530at2759"/>
<feature type="compositionally biased region" description="Polar residues" evidence="1">
    <location>
        <begin position="548"/>
        <end position="574"/>
    </location>
</feature>
<reference evidence="3" key="1">
    <citation type="submission" date="2018-11" db="EMBL/GenBank/DDBJ databases">
        <authorList>
            <person name="Alioto T."/>
            <person name="Alioto T."/>
        </authorList>
    </citation>
    <scope>NUCLEOTIDE SEQUENCE</scope>
</reference>
<dbReference type="AlphaFoldDB" id="A0A8B6BXA9"/>
<comment type="caution">
    <text evidence="3">The sequence shown here is derived from an EMBL/GenBank/DDBJ whole genome shotgun (WGS) entry which is preliminary data.</text>
</comment>
<dbReference type="EMBL" id="UYJE01000887">
    <property type="protein sequence ID" value="VDH97299.1"/>
    <property type="molecule type" value="Genomic_DNA"/>
</dbReference>
<feature type="compositionally biased region" description="Basic and acidic residues" evidence="1">
    <location>
        <begin position="577"/>
        <end position="587"/>
    </location>
</feature>
<evidence type="ECO:0000313" key="3">
    <source>
        <dbReference type="EMBL" id="VDH97299.1"/>
    </source>
</evidence>
<feature type="compositionally biased region" description="Polar residues" evidence="1">
    <location>
        <begin position="1"/>
        <end position="19"/>
    </location>
</feature>
<feature type="compositionally biased region" description="Low complexity" evidence="1">
    <location>
        <begin position="225"/>
        <end position="236"/>
    </location>
</feature>
<dbReference type="Pfam" id="PF15391">
    <property type="entry name" value="DUF4614"/>
    <property type="match status" value="1"/>
</dbReference>
<gene>
    <name evidence="3" type="ORF">MGAL_10B037448</name>
</gene>
<dbReference type="PANTHER" id="PTHR22409:SF2">
    <property type="entry name" value="CHROMOSOME 19 OPEN READING FRAME 44"/>
    <property type="match status" value="1"/>
</dbReference>
<evidence type="ECO:0000313" key="4">
    <source>
        <dbReference type="Proteomes" id="UP000596742"/>
    </source>
</evidence>
<feature type="compositionally biased region" description="Basic and acidic residues" evidence="1">
    <location>
        <begin position="444"/>
        <end position="468"/>
    </location>
</feature>
<feature type="region of interest" description="Disordered" evidence="1">
    <location>
        <begin position="64"/>
        <end position="251"/>
    </location>
</feature>
<feature type="region of interest" description="Disordered" evidence="1">
    <location>
        <begin position="443"/>
        <end position="591"/>
    </location>
</feature>
<proteinExistence type="predicted"/>
<evidence type="ECO:0000259" key="2">
    <source>
        <dbReference type="Pfam" id="PF15391"/>
    </source>
</evidence>
<dbReference type="InterPro" id="IPR027884">
    <property type="entry name" value="DUF4614"/>
</dbReference>
<feature type="compositionally biased region" description="Polar residues" evidence="1">
    <location>
        <begin position="139"/>
        <end position="153"/>
    </location>
</feature>
<feature type="compositionally biased region" description="Low complexity" evidence="1">
    <location>
        <begin position="497"/>
        <end position="510"/>
    </location>
</feature>
<dbReference type="Proteomes" id="UP000596742">
    <property type="component" value="Unassembled WGS sequence"/>
</dbReference>
<feature type="domain" description="DUF4614" evidence="2">
    <location>
        <begin position="528"/>
        <end position="698"/>
    </location>
</feature>
<organism evidence="3 4">
    <name type="scientific">Mytilus galloprovincialis</name>
    <name type="common">Mediterranean mussel</name>
    <dbReference type="NCBI Taxonomy" id="29158"/>
    <lineage>
        <taxon>Eukaryota</taxon>
        <taxon>Metazoa</taxon>
        <taxon>Spiralia</taxon>
        <taxon>Lophotrochozoa</taxon>
        <taxon>Mollusca</taxon>
        <taxon>Bivalvia</taxon>
        <taxon>Autobranchia</taxon>
        <taxon>Pteriomorphia</taxon>
        <taxon>Mytilida</taxon>
        <taxon>Mytiloidea</taxon>
        <taxon>Mytilidae</taxon>
        <taxon>Mytilinae</taxon>
        <taxon>Mytilus</taxon>
    </lineage>
</organism>
<protein>
    <recommendedName>
        <fullName evidence="2">DUF4614 domain-containing protein</fullName>
    </recommendedName>
</protein>
<feature type="compositionally biased region" description="Low complexity" evidence="1">
    <location>
        <begin position="326"/>
        <end position="338"/>
    </location>
</feature>
<feature type="compositionally biased region" description="Polar residues" evidence="1">
    <location>
        <begin position="110"/>
        <end position="122"/>
    </location>
</feature>
<accession>A0A8B6BXA9</accession>
<keyword evidence="4" id="KW-1185">Reference proteome</keyword>
<name>A0A8B6BXA9_MYTGA</name>
<dbReference type="PANTHER" id="PTHR22409">
    <property type="entry name" value="CHROMOSOME 19 OPEN READING FRAME 44"/>
    <property type="match status" value="1"/>
</dbReference>
<feature type="compositionally biased region" description="Polar residues" evidence="1">
    <location>
        <begin position="237"/>
        <end position="251"/>
    </location>
</feature>
<dbReference type="InterPro" id="IPR040120">
    <property type="entry name" value="C19orf44-like"/>
</dbReference>
<feature type="region of interest" description="Disordered" evidence="1">
    <location>
        <begin position="1"/>
        <end position="26"/>
    </location>
</feature>